<dbReference type="Gene3D" id="3.90.190.10">
    <property type="entry name" value="Protein tyrosine phosphatase superfamily"/>
    <property type="match status" value="1"/>
</dbReference>
<dbReference type="Pfam" id="PF22784">
    <property type="entry name" value="PTP-SAK"/>
    <property type="match status" value="1"/>
</dbReference>
<comment type="caution">
    <text evidence="3">The sequence shown here is derived from an EMBL/GenBank/DDBJ whole genome shotgun (WGS) entry which is preliminary data.</text>
</comment>
<dbReference type="InterPro" id="IPR057023">
    <property type="entry name" value="PTP-SAK"/>
</dbReference>
<protein>
    <submittedName>
        <fullName evidence="3">Protein-tyrosine phosphatase family protein</fullName>
    </submittedName>
</protein>
<keyword evidence="4" id="KW-1185">Reference proteome</keyword>
<evidence type="ECO:0000313" key="3">
    <source>
        <dbReference type="EMBL" id="MFC7616650.1"/>
    </source>
</evidence>
<dbReference type="SUPFAM" id="SSF52799">
    <property type="entry name" value="(Phosphotyrosine protein) phosphatases II"/>
    <property type="match status" value="1"/>
</dbReference>
<evidence type="ECO:0000259" key="2">
    <source>
        <dbReference type="PROSITE" id="PS50056"/>
    </source>
</evidence>
<gene>
    <name evidence="3" type="ORF">ACFQV2_27515</name>
</gene>
<dbReference type="InterPro" id="IPR029021">
    <property type="entry name" value="Prot-tyrosine_phosphatase-like"/>
</dbReference>
<proteinExistence type="predicted"/>
<feature type="domain" description="Tyrosine specific protein phosphatases" evidence="2">
    <location>
        <begin position="61"/>
        <end position="119"/>
    </location>
</feature>
<keyword evidence="1" id="KW-0378">Hydrolase</keyword>
<evidence type="ECO:0000313" key="4">
    <source>
        <dbReference type="Proteomes" id="UP001596512"/>
    </source>
</evidence>
<sequence length="144" mass="16111">MLDGAFQLPDGHWVRGRGLRNPEPGGEKPDYALYLGNGRLREYRPTWEHAWVDWPDFLVPRDFTTAVALIRDLDERSRAGASVEVACGGGIGRTGTTVACLAVLGGIPATEAVAWTRERLHPRAVEMPWQHRWIRRFAKHTGNA</sequence>
<accession>A0ABW2TS55</accession>
<dbReference type="InterPro" id="IPR000387">
    <property type="entry name" value="Tyr_Pase_dom"/>
</dbReference>
<evidence type="ECO:0000256" key="1">
    <source>
        <dbReference type="ARBA" id="ARBA00022801"/>
    </source>
</evidence>
<dbReference type="Proteomes" id="UP001596512">
    <property type="component" value="Unassembled WGS sequence"/>
</dbReference>
<organism evidence="3 4">
    <name type="scientific">Actinokineospora soli</name>
    <dbReference type="NCBI Taxonomy" id="1048753"/>
    <lineage>
        <taxon>Bacteria</taxon>
        <taxon>Bacillati</taxon>
        <taxon>Actinomycetota</taxon>
        <taxon>Actinomycetes</taxon>
        <taxon>Pseudonocardiales</taxon>
        <taxon>Pseudonocardiaceae</taxon>
        <taxon>Actinokineospora</taxon>
    </lineage>
</organism>
<reference evidence="4" key="1">
    <citation type="journal article" date="2019" name="Int. J. Syst. Evol. Microbiol.">
        <title>The Global Catalogue of Microorganisms (GCM) 10K type strain sequencing project: providing services to taxonomists for standard genome sequencing and annotation.</title>
        <authorList>
            <consortium name="The Broad Institute Genomics Platform"/>
            <consortium name="The Broad Institute Genome Sequencing Center for Infectious Disease"/>
            <person name="Wu L."/>
            <person name="Ma J."/>
        </authorList>
    </citation>
    <scope>NUCLEOTIDE SEQUENCE [LARGE SCALE GENOMIC DNA]</scope>
    <source>
        <strain evidence="4">JCM 17695</strain>
    </source>
</reference>
<dbReference type="PROSITE" id="PS50056">
    <property type="entry name" value="TYR_PHOSPHATASE_2"/>
    <property type="match status" value="1"/>
</dbReference>
<name>A0ABW2TS55_9PSEU</name>
<dbReference type="EMBL" id="JBHTEY010000004">
    <property type="protein sequence ID" value="MFC7616650.1"/>
    <property type="molecule type" value="Genomic_DNA"/>
</dbReference>